<organism evidence="1 2">
    <name type="scientific">Psychrobacter cryohalolentis (strain ATCC BAA-1226 / DSM 17306 / VKM B-2378 / K5)</name>
    <dbReference type="NCBI Taxonomy" id="335284"/>
    <lineage>
        <taxon>Bacteria</taxon>
        <taxon>Pseudomonadati</taxon>
        <taxon>Pseudomonadota</taxon>
        <taxon>Gammaproteobacteria</taxon>
        <taxon>Moraxellales</taxon>
        <taxon>Moraxellaceae</taxon>
        <taxon>Psychrobacter</taxon>
    </lineage>
</organism>
<evidence type="ECO:0000313" key="1">
    <source>
        <dbReference type="EMBL" id="ABE76144.1"/>
    </source>
</evidence>
<proteinExistence type="predicted"/>
<sequence>MLSQSLLEAYQQTHYCFGDVVLNIDKPSAKAELILKPFIRSGGLFITAWNPMGEYLDLTTNELANEGLKNELLSRGFNVVDGYGENPDESWRENSFFAFPIDEQTSINLCCSYLQNAVVYVTPEGLPLLLLNPKLSKYE</sequence>
<dbReference type="InterPro" id="IPR021710">
    <property type="entry name" value="DUF3293"/>
</dbReference>
<reference evidence="1" key="1">
    <citation type="submission" date="2006-03" db="EMBL/GenBank/DDBJ databases">
        <title>Complete sequence of chromosome of Psychrobacter cryohalolentis K5.</title>
        <authorList>
            <consortium name="US DOE Joint Genome Institute"/>
            <person name="Copeland A."/>
            <person name="Lucas S."/>
            <person name="Lapidus A."/>
            <person name="Barry K."/>
            <person name="Detter J.C."/>
            <person name="Glavina del Rio T."/>
            <person name="Hammon N."/>
            <person name="Israni S."/>
            <person name="Dalin E."/>
            <person name="Tice H."/>
            <person name="Pitluck S."/>
            <person name="Brettin T."/>
            <person name="Bruce D."/>
            <person name="Han C."/>
            <person name="Tapia R."/>
            <person name="Sims D.R."/>
            <person name="Gilna P."/>
            <person name="Schmutz J."/>
            <person name="Larimer F."/>
            <person name="Land M."/>
            <person name="Hauser L."/>
            <person name="Kyrpides N."/>
            <person name="Kim E."/>
            <person name="Richardson P."/>
        </authorList>
    </citation>
    <scope>NUCLEOTIDE SEQUENCE</scope>
    <source>
        <strain evidence="1">K5</strain>
    </source>
</reference>
<accession>Q1Q859</accession>
<dbReference type="Proteomes" id="UP000002425">
    <property type="component" value="Chromosome"/>
</dbReference>
<dbReference type="RefSeq" id="WP_011514672.1">
    <property type="nucleotide sequence ID" value="NC_007969.1"/>
</dbReference>
<protein>
    <recommendedName>
        <fullName evidence="3">DUF3293 domain-containing protein</fullName>
    </recommendedName>
</protein>
<dbReference type="Pfam" id="PF11697">
    <property type="entry name" value="DUF3293"/>
    <property type="match status" value="1"/>
</dbReference>
<dbReference type="KEGG" id="pcr:Pcryo_2367"/>
<keyword evidence="2" id="KW-1185">Reference proteome</keyword>
<evidence type="ECO:0000313" key="2">
    <source>
        <dbReference type="Proteomes" id="UP000002425"/>
    </source>
</evidence>
<dbReference type="AlphaFoldDB" id="Q1Q859"/>
<evidence type="ECO:0008006" key="3">
    <source>
        <dbReference type="Google" id="ProtNLM"/>
    </source>
</evidence>
<dbReference type="HOGENOM" id="CLU_139217_0_0_6"/>
<dbReference type="EMBL" id="CP000323">
    <property type="protein sequence ID" value="ABE76144.1"/>
    <property type="molecule type" value="Genomic_DNA"/>
</dbReference>
<name>Q1Q859_PSYCK</name>
<gene>
    <name evidence="1" type="ordered locus">Pcryo_2367</name>
</gene>